<dbReference type="PROSITE" id="PS51767">
    <property type="entry name" value="PEPTIDASE_A1"/>
    <property type="match status" value="1"/>
</dbReference>
<dbReference type="InterPro" id="IPR001969">
    <property type="entry name" value="Aspartic_peptidase_AS"/>
</dbReference>
<proteinExistence type="inferred from homology"/>
<dbReference type="GO" id="GO:0006508">
    <property type="term" value="P:proteolysis"/>
    <property type="evidence" value="ECO:0007669"/>
    <property type="project" value="UniProtKB-KW"/>
</dbReference>
<keyword evidence="4" id="KW-0732">Signal</keyword>
<dbReference type="VEuPathDB" id="FungiDB:MGL_2125"/>
<dbReference type="GO" id="GO:0004190">
    <property type="term" value="F:aspartic-type endopeptidase activity"/>
    <property type="evidence" value="ECO:0007669"/>
    <property type="project" value="UniProtKB-KW"/>
</dbReference>
<dbReference type="EMBL" id="AAYY01000006">
    <property type="protein sequence ID" value="EDP43912.1"/>
    <property type="molecule type" value="Genomic_DNA"/>
</dbReference>
<dbReference type="KEGG" id="mgl:MGL_2125"/>
<dbReference type="OMA" id="YSGEIYW"/>
<evidence type="ECO:0000313" key="6">
    <source>
        <dbReference type="EMBL" id="EDP43912.1"/>
    </source>
</evidence>
<organism evidence="6 7">
    <name type="scientific">Malassezia globosa (strain ATCC MYA-4612 / CBS 7966)</name>
    <name type="common">Dandruff-associated fungus</name>
    <dbReference type="NCBI Taxonomy" id="425265"/>
    <lineage>
        <taxon>Eukaryota</taxon>
        <taxon>Fungi</taxon>
        <taxon>Dikarya</taxon>
        <taxon>Basidiomycota</taxon>
        <taxon>Ustilaginomycotina</taxon>
        <taxon>Malasseziomycetes</taxon>
        <taxon>Malasseziales</taxon>
        <taxon>Malasseziaceae</taxon>
        <taxon>Malassezia</taxon>
    </lineage>
</organism>
<evidence type="ECO:0000256" key="2">
    <source>
        <dbReference type="ARBA" id="ARBA00022750"/>
    </source>
</evidence>
<feature type="domain" description="Peptidase A1" evidence="5">
    <location>
        <begin position="95"/>
        <end position="381"/>
    </location>
</feature>
<feature type="chain" id="PRO_5002728024" description="Peptidase A1 domain-containing protein" evidence="4">
    <location>
        <begin position="21"/>
        <end position="383"/>
    </location>
</feature>
<evidence type="ECO:0000256" key="1">
    <source>
        <dbReference type="ARBA" id="ARBA00007447"/>
    </source>
</evidence>
<reference evidence="6 7" key="1">
    <citation type="journal article" date="2007" name="Proc. Natl. Acad. Sci. U.S.A.">
        <title>Dandruff-associated Malassezia genomes reveal convergent and divergent virulence traits shared with plant and human fungal pathogens.</title>
        <authorList>
            <person name="Xu J."/>
            <person name="Saunders C.W."/>
            <person name="Hu P."/>
            <person name="Grant R.A."/>
            <person name="Boekhout T."/>
            <person name="Kuramae E.E."/>
            <person name="Kronstad J.W."/>
            <person name="Deangelis Y.M."/>
            <person name="Reeder N.L."/>
            <person name="Johnstone K.R."/>
            <person name="Leland M."/>
            <person name="Fieno A.M."/>
            <person name="Begley W.M."/>
            <person name="Sun Y."/>
            <person name="Lacey M.P."/>
            <person name="Chaudhary T."/>
            <person name="Keough T."/>
            <person name="Chu L."/>
            <person name="Sears R."/>
            <person name="Yuan B."/>
            <person name="Dawson T.L.Jr."/>
        </authorList>
    </citation>
    <scope>NUCLEOTIDE SEQUENCE [LARGE SCALE GENOMIC DNA]</scope>
    <source>
        <strain evidence="7">ATCC MYA-4612 / CBS 7966</strain>
    </source>
</reference>
<dbReference type="InterPro" id="IPR034164">
    <property type="entry name" value="Pepsin-like_dom"/>
</dbReference>
<sequence length="383" mass="42259">MFRSFKVVALLAIAFSHAFASVYAGYTLELKRDSGSMKHNPDNHKALMDSIVAKYTKNAMNYHRNTGKHARSVNASKLMKRSGNTASLDMLRWNWNVELEFGSNRQKLYVKFDTGSSDVVMDGRGYDPSSSSTSEDQHTTFNANYVSANAGGKVYKDVIAMAGIQAKDVTISVSNDDFLTMNKDAGIVGLSWPLLSSYNSSEPTFYEAFQRQKLLKSNVYQFTLKADSTSYLDVGQIDTSKFSGSLGWVNVSPSDGYWSTDIGINGNDCSGIIDTGTTIIVAGNDKLKNLLSKLDGVTVKQDDDGNYQGWFNCNSPPEIKFSVAGKQFTMPEAIMKYQQSGNECRLPMNGMDGFSDWIFGTPFMEMASVVFDFDNARLGFASQ</sequence>
<dbReference type="PROSITE" id="PS00141">
    <property type="entry name" value="ASP_PROTEASE"/>
    <property type="match status" value="1"/>
</dbReference>
<evidence type="ECO:0000313" key="7">
    <source>
        <dbReference type="Proteomes" id="UP000008837"/>
    </source>
</evidence>
<dbReference type="RefSeq" id="XP_001731126.1">
    <property type="nucleotide sequence ID" value="XM_001731074.1"/>
</dbReference>
<evidence type="ECO:0000256" key="4">
    <source>
        <dbReference type="SAM" id="SignalP"/>
    </source>
</evidence>
<dbReference type="InParanoid" id="A8Q147"/>
<comment type="similarity">
    <text evidence="1 3">Belongs to the peptidase A1 family.</text>
</comment>
<keyword evidence="3" id="KW-0378">Hydrolase</keyword>
<dbReference type="OrthoDB" id="15189at2759"/>
<dbReference type="Proteomes" id="UP000008837">
    <property type="component" value="Unassembled WGS sequence"/>
</dbReference>
<comment type="caution">
    <text evidence="6">The sequence shown here is derived from an EMBL/GenBank/DDBJ whole genome shotgun (WGS) entry which is preliminary data.</text>
</comment>
<keyword evidence="2 3" id="KW-0064">Aspartyl protease</keyword>
<dbReference type="PANTHER" id="PTHR47966">
    <property type="entry name" value="BETA-SITE APP-CLEAVING ENZYME, ISOFORM A-RELATED"/>
    <property type="match status" value="1"/>
</dbReference>
<dbReference type="PANTHER" id="PTHR47966:SF57">
    <property type="entry name" value="PEPTIDASE A1 DOMAIN-CONTAINING PROTEIN"/>
    <property type="match status" value="1"/>
</dbReference>
<gene>
    <name evidence="6" type="ORF">MGL_2125</name>
</gene>
<dbReference type="InterPro" id="IPR033121">
    <property type="entry name" value="PEPTIDASE_A1"/>
</dbReference>
<evidence type="ECO:0000256" key="3">
    <source>
        <dbReference type="RuleBase" id="RU000454"/>
    </source>
</evidence>
<evidence type="ECO:0000259" key="5">
    <source>
        <dbReference type="PROSITE" id="PS51767"/>
    </source>
</evidence>
<dbReference type="CDD" id="cd05471">
    <property type="entry name" value="pepsin_like"/>
    <property type="match status" value="1"/>
</dbReference>
<protein>
    <recommendedName>
        <fullName evidence="5">Peptidase A1 domain-containing protein</fullName>
    </recommendedName>
</protein>
<keyword evidence="7" id="KW-1185">Reference proteome</keyword>
<dbReference type="InterPro" id="IPR021109">
    <property type="entry name" value="Peptidase_aspartic_dom_sf"/>
</dbReference>
<keyword evidence="3" id="KW-0645">Protease</keyword>
<name>A8Q147_MALGO</name>
<dbReference type="GeneID" id="5855433"/>
<dbReference type="AlphaFoldDB" id="A8Q147"/>
<dbReference type="Gene3D" id="2.40.70.10">
    <property type="entry name" value="Acid Proteases"/>
    <property type="match status" value="2"/>
</dbReference>
<dbReference type="SUPFAM" id="SSF50630">
    <property type="entry name" value="Acid proteases"/>
    <property type="match status" value="1"/>
</dbReference>
<dbReference type="InterPro" id="IPR001461">
    <property type="entry name" value="Aspartic_peptidase_A1"/>
</dbReference>
<accession>A8Q147</accession>
<dbReference type="Pfam" id="PF00026">
    <property type="entry name" value="Asp"/>
    <property type="match status" value="1"/>
</dbReference>
<feature type="signal peptide" evidence="4">
    <location>
        <begin position="1"/>
        <end position="20"/>
    </location>
</feature>
<dbReference type="PRINTS" id="PR00792">
    <property type="entry name" value="PEPSIN"/>
</dbReference>